<comment type="caution">
    <text evidence="1">The sequence shown here is derived from an EMBL/GenBank/DDBJ whole genome shotgun (WGS) entry which is preliminary data.</text>
</comment>
<sequence>MGLIRTALLTSVYGVTGGVASVGAGMAYLAATTTLVDLAKSDSMFKTKTYARYNPKDNPAHQDVVVKRIPLRKLRPELRDNEEALTLEFCRGVWSRWGFWAQSKFHERYDKPPGTEGYLWHTSDLALAKYEPGLKFSNHFEVVGNEGNSIAVRCGGSPLLQPGLRDSDGLVFLGARIDRDAQQAEFTLKTALYSSSGSFAEGAGHPVPPKIVFLHKWYVRMLVQSAVANVKS</sequence>
<protein>
    <submittedName>
        <fullName evidence="1">Uncharacterized protein</fullName>
    </submittedName>
</protein>
<accession>A0ACB9YSU8</accession>
<proteinExistence type="predicted"/>
<name>A0ACB9YSU8_9PEZI</name>
<evidence type="ECO:0000313" key="1">
    <source>
        <dbReference type="EMBL" id="KAI4862181.1"/>
    </source>
</evidence>
<keyword evidence="2" id="KW-1185">Reference proteome</keyword>
<dbReference type="Proteomes" id="UP001497700">
    <property type="component" value="Unassembled WGS sequence"/>
</dbReference>
<evidence type="ECO:0000313" key="2">
    <source>
        <dbReference type="Proteomes" id="UP001497700"/>
    </source>
</evidence>
<organism evidence="1 2">
    <name type="scientific">Hypoxylon rubiginosum</name>
    <dbReference type="NCBI Taxonomy" id="110542"/>
    <lineage>
        <taxon>Eukaryota</taxon>
        <taxon>Fungi</taxon>
        <taxon>Dikarya</taxon>
        <taxon>Ascomycota</taxon>
        <taxon>Pezizomycotina</taxon>
        <taxon>Sordariomycetes</taxon>
        <taxon>Xylariomycetidae</taxon>
        <taxon>Xylariales</taxon>
        <taxon>Hypoxylaceae</taxon>
        <taxon>Hypoxylon</taxon>
    </lineage>
</organism>
<gene>
    <name evidence="1" type="ORF">F4820DRAFT_431348</name>
</gene>
<reference evidence="1 2" key="1">
    <citation type="journal article" date="2022" name="New Phytol.">
        <title>Ecological generalism drives hyperdiversity of secondary metabolite gene clusters in xylarialean endophytes.</title>
        <authorList>
            <person name="Franco M.E.E."/>
            <person name="Wisecaver J.H."/>
            <person name="Arnold A.E."/>
            <person name="Ju Y.M."/>
            <person name="Slot J.C."/>
            <person name="Ahrendt S."/>
            <person name="Moore L.P."/>
            <person name="Eastman K.E."/>
            <person name="Scott K."/>
            <person name="Konkel Z."/>
            <person name="Mondo S.J."/>
            <person name="Kuo A."/>
            <person name="Hayes R.D."/>
            <person name="Haridas S."/>
            <person name="Andreopoulos B."/>
            <person name="Riley R."/>
            <person name="LaButti K."/>
            <person name="Pangilinan J."/>
            <person name="Lipzen A."/>
            <person name="Amirebrahimi M."/>
            <person name="Yan J."/>
            <person name="Adam C."/>
            <person name="Keymanesh K."/>
            <person name="Ng V."/>
            <person name="Louie K."/>
            <person name="Northen T."/>
            <person name="Drula E."/>
            <person name="Henrissat B."/>
            <person name="Hsieh H.M."/>
            <person name="Youens-Clark K."/>
            <person name="Lutzoni F."/>
            <person name="Miadlikowska J."/>
            <person name="Eastwood D.C."/>
            <person name="Hamelin R.C."/>
            <person name="Grigoriev I.V."/>
            <person name="U'Ren J.M."/>
        </authorList>
    </citation>
    <scope>NUCLEOTIDE SEQUENCE [LARGE SCALE GENOMIC DNA]</scope>
    <source>
        <strain evidence="1 2">CBS 119005</strain>
    </source>
</reference>
<dbReference type="EMBL" id="MU393532">
    <property type="protein sequence ID" value="KAI4862181.1"/>
    <property type="molecule type" value="Genomic_DNA"/>
</dbReference>